<feature type="compositionally biased region" description="Basic and acidic residues" evidence="1">
    <location>
        <begin position="464"/>
        <end position="510"/>
    </location>
</feature>
<feature type="compositionally biased region" description="Basic and acidic residues" evidence="1">
    <location>
        <begin position="240"/>
        <end position="265"/>
    </location>
</feature>
<feature type="region of interest" description="Disordered" evidence="1">
    <location>
        <begin position="611"/>
        <end position="938"/>
    </location>
</feature>
<evidence type="ECO:0000256" key="1">
    <source>
        <dbReference type="SAM" id="MobiDB-lite"/>
    </source>
</evidence>
<feature type="compositionally biased region" description="Basic and acidic residues" evidence="1">
    <location>
        <begin position="313"/>
        <end position="333"/>
    </location>
</feature>
<feature type="chain" id="PRO_5012667456" evidence="2">
    <location>
        <begin position="19"/>
        <end position="938"/>
    </location>
</feature>
<sequence length="938" mass="99699">MKFSAGVVLTLLVSPASTFVQRPSLVFQTKRPTFRHDRKSNNRSSQLHAVEIANVFTAIAVDPEVATAAANSLGLLDVAVFLVPLTALAAGASAISQRDLIRSEIDTTERTLAETKALLEKSDQTIKISFATAAATFALAFAYELGVISIPETPSSSVSSSSEVNRVTKAQQVSETKAPSKIASPKPVEPQKTIAEVKTEKPKATSDLRAIPPVPALEKGPDNYDALFDKLIAPKADEKVEAKEAVVDQPKEKEELSEQQPKEGIVDSLLPKAKEEAIVETKDELPKKMLNEVIPEQIKEQGGVVNSLTSKISDAKDSPKESKTETPKEKEGLVDSLMSKLNENTKEETTQESPKSAATEQAKPSEESKEATEDVVTELPKAEVAKAETQEVKKIETKVAEEEVKKTPEQKPTEAANDVPKEEQEKEEPKKADAMPAPVKIVARAPDLEPAKGGGVVESLMQRLNEKQKEGKVEDVKPKESVEVKPKVESEVKPRVESTKETAVKDKTPEQPKSTPVPKESVAPKVEPTKEVVKAKTPEPPKSLIAPKLEKAKEDAKDSKTTAPKEPAKQVTVSSKPASQPAAAPAFGLGDSQMVVAGVAVASIGLAAILIGSGDDNGSSPSSTQPSSTQGNSNPPFGPPQKSPRVPKPSDASYLNSLTREETALKNKGQVRGSYLDVIDDTSASSRLKGKKSMNSPYLESLPNIKLNSVPAGQSKVPPPAKVQQPPPPPHPRPEALRPQPVPEVRQPIPPSPQSQLQQAMPPEPVMSEPKPEPQNLSPEPRSNSGGYLGALSNAPGMPPPGPKKSFSPMGRKYSSETSGTGASSYLDSMSSRTFSQPPSYNSPPQNPPPSPSNASFDPNGSLGRGMSSSPPGTQFGSSPGSSPNAPIPPSGPPPPARPSGPIKNFSQMGRRYTATQSGTGVGSYLDNISPSERDRTN</sequence>
<feature type="compositionally biased region" description="Basic and acidic residues" evidence="1">
    <location>
        <begin position="195"/>
        <end position="206"/>
    </location>
</feature>
<organism evidence="3 4">
    <name type="scientific">Fistulifera solaris</name>
    <name type="common">Oleaginous diatom</name>
    <dbReference type="NCBI Taxonomy" id="1519565"/>
    <lineage>
        <taxon>Eukaryota</taxon>
        <taxon>Sar</taxon>
        <taxon>Stramenopiles</taxon>
        <taxon>Ochrophyta</taxon>
        <taxon>Bacillariophyta</taxon>
        <taxon>Bacillariophyceae</taxon>
        <taxon>Bacillariophycidae</taxon>
        <taxon>Naviculales</taxon>
        <taxon>Naviculaceae</taxon>
        <taxon>Fistulifera</taxon>
    </lineage>
</organism>
<feature type="signal peptide" evidence="2">
    <location>
        <begin position="1"/>
        <end position="18"/>
    </location>
</feature>
<feature type="compositionally biased region" description="Pro residues" evidence="1">
    <location>
        <begin position="841"/>
        <end position="852"/>
    </location>
</feature>
<protein>
    <submittedName>
        <fullName evidence="3">Uncharacterized protein</fullName>
    </submittedName>
</protein>
<keyword evidence="4" id="KW-1185">Reference proteome</keyword>
<dbReference type="AlphaFoldDB" id="A0A1Z5JKQ8"/>
<name>A0A1Z5JKQ8_FISSO</name>
<feature type="compositionally biased region" description="Low complexity" evidence="1">
    <location>
        <begin position="612"/>
        <end position="633"/>
    </location>
</feature>
<dbReference type="EMBL" id="BDSP01000081">
    <property type="protein sequence ID" value="GAX14600.1"/>
    <property type="molecule type" value="Genomic_DNA"/>
</dbReference>
<feature type="compositionally biased region" description="Pro residues" evidence="1">
    <location>
        <begin position="886"/>
        <end position="899"/>
    </location>
</feature>
<feature type="compositionally biased region" description="Polar residues" evidence="1">
    <location>
        <begin position="867"/>
        <end position="876"/>
    </location>
</feature>
<proteinExistence type="predicted"/>
<feature type="compositionally biased region" description="Basic and acidic residues" evidence="1">
    <location>
        <begin position="363"/>
        <end position="372"/>
    </location>
</feature>
<feature type="compositionally biased region" description="Basic and acidic residues" evidence="1">
    <location>
        <begin position="380"/>
        <end position="412"/>
    </location>
</feature>
<comment type="caution">
    <text evidence="3">The sequence shown here is derived from an EMBL/GenBank/DDBJ whole genome shotgun (WGS) entry which is preliminary data.</text>
</comment>
<feature type="compositionally biased region" description="Basic and acidic residues" evidence="1">
    <location>
        <begin position="548"/>
        <end position="560"/>
    </location>
</feature>
<accession>A0A1Z5JKQ8</accession>
<feature type="compositionally biased region" description="Polar residues" evidence="1">
    <location>
        <begin position="775"/>
        <end position="786"/>
    </location>
</feature>
<feature type="region of interest" description="Disordered" evidence="1">
    <location>
        <begin position="170"/>
        <end position="216"/>
    </location>
</feature>
<feature type="compositionally biased region" description="Low complexity" evidence="1">
    <location>
        <begin position="574"/>
        <end position="586"/>
    </location>
</feature>
<dbReference type="Proteomes" id="UP000198406">
    <property type="component" value="Unassembled WGS sequence"/>
</dbReference>
<keyword evidence="2" id="KW-0732">Signal</keyword>
<evidence type="ECO:0000313" key="4">
    <source>
        <dbReference type="Proteomes" id="UP000198406"/>
    </source>
</evidence>
<evidence type="ECO:0000256" key="2">
    <source>
        <dbReference type="SAM" id="SignalP"/>
    </source>
</evidence>
<dbReference type="InParanoid" id="A0A1Z5JKQ8"/>
<evidence type="ECO:0000313" key="3">
    <source>
        <dbReference type="EMBL" id="GAX14600.1"/>
    </source>
</evidence>
<feature type="compositionally biased region" description="Pro residues" evidence="1">
    <location>
        <begin position="717"/>
        <end position="731"/>
    </location>
</feature>
<gene>
    <name evidence="3" type="ORF">FisN_6Lh380</name>
</gene>
<feature type="region of interest" description="Disordered" evidence="1">
    <location>
        <begin position="240"/>
        <end position="272"/>
    </location>
</feature>
<feature type="compositionally biased region" description="Basic and acidic residues" evidence="1">
    <location>
        <begin position="527"/>
        <end position="539"/>
    </location>
</feature>
<feature type="region of interest" description="Disordered" evidence="1">
    <location>
        <begin position="296"/>
        <end position="586"/>
    </location>
</feature>
<feature type="compositionally biased region" description="Basic and acidic residues" evidence="1">
    <location>
        <begin position="419"/>
        <end position="433"/>
    </location>
</feature>
<dbReference type="PANTHER" id="PTHR48125">
    <property type="entry name" value="LP07818P1"/>
    <property type="match status" value="1"/>
</dbReference>
<reference evidence="3 4" key="1">
    <citation type="journal article" date="2015" name="Plant Cell">
        <title>Oil accumulation by the oleaginous diatom Fistulifera solaris as revealed by the genome and transcriptome.</title>
        <authorList>
            <person name="Tanaka T."/>
            <person name="Maeda Y."/>
            <person name="Veluchamy A."/>
            <person name="Tanaka M."/>
            <person name="Abida H."/>
            <person name="Marechal E."/>
            <person name="Bowler C."/>
            <person name="Muto M."/>
            <person name="Sunaga Y."/>
            <person name="Tanaka M."/>
            <person name="Yoshino T."/>
            <person name="Taniguchi T."/>
            <person name="Fukuda Y."/>
            <person name="Nemoto M."/>
            <person name="Matsumoto M."/>
            <person name="Wong P.S."/>
            <person name="Aburatani S."/>
            <person name="Fujibuchi W."/>
        </authorList>
    </citation>
    <scope>NUCLEOTIDE SEQUENCE [LARGE SCALE GENOMIC DNA]</scope>
    <source>
        <strain evidence="3 4">JPCC DA0580</strain>
    </source>
</reference>
<feature type="compositionally biased region" description="Polar residues" evidence="1">
    <location>
        <begin position="816"/>
        <end position="835"/>
    </location>
</feature>
<dbReference type="PANTHER" id="PTHR48125:SF12">
    <property type="entry name" value="AT HOOK TRANSCRIPTION FACTOR FAMILY-RELATED"/>
    <property type="match status" value="1"/>
</dbReference>